<dbReference type="SMART" id="SM00289">
    <property type="entry name" value="WR1"/>
    <property type="match status" value="2"/>
</dbReference>
<feature type="domain" description="BPTI/Kunitz inhibitor" evidence="1">
    <location>
        <begin position="164"/>
        <end position="214"/>
    </location>
</feature>
<keyword evidence="3" id="KW-1185">Reference proteome</keyword>
<reference evidence="4" key="1">
    <citation type="submission" date="2017-02" db="UniProtKB">
        <authorList>
            <consortium name="WormBaseParasite"/>
        </authorList>
    </citation>
    <scope>IDENTIFICATION</scope>
</reference>
<proteinExistence type="predicted"/>
<dbReference type="CDD" id="cd22593">
    <property type="entry name" value="Kunitz_conkunitzin"/>
    <property type="match status" value="2"/>
</dbReference>
<evidence type="ECO:0000313" key="3">
    <source>
        <dbReference type="Proteomes" id="UP000267096"/>
    </source>
</evidence>
<dbReference type="InterPro" id="IPR002223">
    <property type="entry name" value="Kunitz_BPTI"/>
</dbReference>
<gene>
    <name evidence="2" type="ORF">ASIM_LOCUS19036</name>
</gene>
<dbReference type="OrthoDB" id="4473401at2759"/>
<dbReference type="GO" id="GO:0004867">
    <property type="term" value="F:serine-type endopeptidase inhibitor activity"/>
    <property type="evidence" value="ECO:0007669"/>
    <property type="project" value="InterPro"/>
</dbReference>
<evidence type="ECO:0000259" key="1">
    <source>
        <dbReference type="PROSITE" id="PS50279"/>
    </source>
</evidence>
<dbReference type="Pfam" id="PF00014">
    <property type="entry name" value="Kunitz_BPTI"/>
    <property type="match status" value="2"/>
</dbReference>
<organism evidence="4">
    <name type="scientific">Anisakis simplex</name>
    <name type="common">Herring worm</name>
    <dbReference type="NCBI Taxonomy" id="6269"/>
    <lineage>
        <taxon>Eukaryota</taxon>
        <taxon>Metazoa</taxon>
        <taxon>Ecdysozoa</taxon>
        <taxon>Nematoda</taxon>
        <taxon>Chromadorea</taxon>
        <taxon>Rhabditida</taxon>
        <taxon>Spirurina</taxon>
        <taxon>Ascaridomorpha</taxon>
        <taxon>Ascaridoidea</taxon>
        <taxon>Anisakidae</taxon>
        <taxon>Anisakis</taxon>
        <taxon>Anisakis simplex complex</taxon>
    </lineage>
</organism>
<dbReference type="InterPro" id="IPR028150">
    <property type="entry name" value="Lustrin_cystein"/>
</dbReference>
<accession>A0A0M3KF88</accession>
<dbReference type="EMBL" id="UYRR01036505">
    <property type="protein sequence ID" value="VDK67236.1"/>
    <property type="molecule type" value="Genomic_DNA"/>
</dbReference>
<dbReference type="Proteomes" id="UP000267096">
    <property type="component" value="Unassembled WGS sequence"/>
</dbReference>
<dbReference type="SUPFAM" id="SSF57362">
    <property type="entry name" value="BPTI-like"/>
    <property type="match status" value="2"/>
</dbReference>
<dbReference type="Gene3D" id="4.10.410.10">
    <property type="entry name" value="Pancreatic trypsin inhibitor Kunitz domain"/>
    <property type="match status" value="2"/>
</dbReference>
<dbReference type="Pfam" id="PF14625">
    <property type="entry name" value="Lustrin_cystein"/>
    <property type="match status" value="2"/>
</dbReference>
<sequence length="277" mass="30676">MFVQYRLEVIGDRSAINIQTVLMGSGVTLARLQRGRYAAVQNLMLPDSAVSDPCSLPMESGEGDERLIRWYVDALDRSCNRQCKSFIYRGSKGNQNNFISKSQCEEQCKPQCTNVCGNNGSMLLDGSGKPTHCGPSSLCPDQYWCHVGGDEESTVCCSGTDDVCDQNLLQGTGKYHLTRWHFSKQENQCVSFIYRGAGGNQNMFLTLDDCRNSCPSSYENPCGFGEPLIDGNTPKICSPDSRCPSTYFCHIGDKGVPNYCCPKGWPYFWCSLSCHCS</sequence>
<feature type="domain" description="BPTI/Kunitz inhibitor" evidence="1">
    <location>
        <begin position="54"/>
        <end position="108"/>
    </location>
</feature>
<protein>
    <submittedName>
        <fullName evidence="4">Papilin (inferred by orthology to a D. melanogaster protein)</fullName>
    </submittedName>
</protein>
<reference evidence="2 3" key="2">
    <citation type="submission" date="2018-11" db="EMBL/GenBank/DDBJ databases">
        <authorList>
            <consortium name="Pathogen Informatics"/>
        </authorList>
    </citation>
    <scope>NUCLEOTIDE SEQUENCE [LARGE SCALE GENOMIC DNA]</scope>
</reference>
<name>A0A0M3KF88_ANISI</name>
<dbReference type="PANTHER" id="PTHR46339">
    <property type="entry name" value="PROTEIN CBG15282-RELATED"/>
    <property type="match status" value="1"/>
</dbReference>
<dbReference type="PROSITE" id="PS50279">
    <property type="entry name" value="BPTI_KUNITZ_2"/>
    <property type="match status" value="2"/>
</dbReference>
<dbReference type="PANTHER" id="PTHR46339:SF2">
    <property type="entry name" value="BPTI_KUNITZ INHIBITOR DOMAIN-CONTAINING PROTEIN"/>
    <property type="match status" value="1"/>
</dbReference>
<dbReference type="WBParaSite" id="ASIM_0001964701-mRNA-1">
    <property type="protein sequence ID" value="ASIM_0001964701-mRNA-1"/>
    <property type="gene ID" value="ASIM_0001964701"/>
</dbReference>
<evidence type="ECO:0000313" key="2">
    <source>
        <dbReference type="EMBL" id="VDK67236.1"/>
    </source>
</evidence>
<dbReference type="PRINTS" id="PR00759">
    <property type="entry name" value="BASICPTASE"/>
</dbReference>
<dbReference type="InterPro" id="IPR053014">
    <property type="entry name" value="Cuticle_assoc_divergent"/>
</dbReference>
<dbReference type="AlphaFoldDB" id="A0A0M3KF88"/>
<dbReference type="InterPro" id="IPR006150">
    <property type="entry name" value="Cys_repeat_1"/>
</dbReference>
<dbReference type="SMART" id="SM00131">
    <property type="entry name" value="KU"/>
    <property type="match status" value="2"/>
</dbReference>
<dbReference type="InterPro" id="IPR036880">
    <property type="entry name" value="Kunitz_BPTI_sf"/>
</dbReference>
<evidence type="ECO:0000313" key="4">
    <source>
        <dbReference type="WBParaSite" id="ASIM_0001964701-mRNA-1"/>
    </source>
</evidence>